<feature type="domain" description="Heterokaryon incompatibility" evidence="1">
    <location>
        <begin position="52"/>
        <end position="196"/>
    </location>
</feature>
<dbReference type="OrthoDB" id="2288928at2759"/>
<dbReference type="Pfam" id="PF26639">
    <property type="entry name" value="Het-6_barrel"/>
    <property type="match status" value="1"/>
</dbReference>
<evidence type="ECO:0000313" key="3">
    <source>
        <dbReference type="Proteomes" id="UP000256328"/>
    </source>
</evidence>
<reference evidence="2 3" key="1">
    <citation type="journal article" date="2018" name="IMA Fungus">
        <title>IMA Genome-F 9: Draft genome sequence of Annulohypoxylon stygium, Aspergillus mulundensis, Berkeleyomyces basicola (syn. Thielaviopsis basicola), Ceratocystis smalleyi, two Cercospora beticola strains, Coleophoma cylindrospora, Fusarium fracticaudum, Phialophora cf. hyalina, and Morchella septimelata.</title>
        <authorList>
            <person name="Wingfield B.D."/>
            <person name="Bills G.F."/>
            <person name="Dong Y."/>
            <person name="Huang W."/>
            <person name="Nel W.J."/>
            <person name="Swalarsk-Parry B.S."/>
            <person name="Vaghefi N."/>
            <person name="Wilken P.M."/>
            <person name="An Z."/>
            <person name="de Beer Z.W."/>
            <person name="De Vos L."/>
            <person name="Chen L."/>
            <person name="Duong T.A."/>
            <person name="Gao Y."/>
            <person name="Hammerbacher A."/>
            <person name="Kikkert J.R."/>
            <person name="Li Y."/>
            <person name="Li H."/>
            <person name="Li K."/>
            <person name="Li Q."/>
            <person name="Liu X."/>
            <person name="Ma X."/>
            <person name="Naidoo K."/>
            <person name="Pethybridge S.J."/>
            <person name="Sun J."/>
            <person name="Steenkamp E.T."/>
            <person name="van der Nest M.A."/>
            <person name="van Wyk S."/>
            <person name="Wingfield M.J."/>
            <person name="Xiong C."/>
            <person name="Yue Q."/>
            <person name="Zhang X."/>
        </authorList>
    </citation>
    <scope>NUCLEOTIDE SEQUENCE [LARGE SCALE GENOMIC DNA]</scope>
    <source>
        <strain evidence="2 3">BP5796</strain>
    </source>
</reference>
<evidence type="ECO:0000259" key="1">
    <source>
        <dbReference type="Pfam" id="PF06985"/>
    </source>
</evidence>
<gene>
    <name evidence="2" type="ORF">BP5796_02876</name>
</gene>
<dbReference type="InterPro" id="IPR010730">
    <property type="entry name" value="HET"/>
</dbReference>
<protein>
    <recommendedName>
        <fullName evidence="1">Heterokaryon incompatibility domain-containing protein</fullName>
    </recommendedName>
</protein>
<dbReference type="Pfam" id="PF06985">
    <property type="entry name" value="HET"/>
    <property type="match status" value="1"/>
</dbReference>
<dbReference type="PANTHER" id="PTHR24148">
    <property type="entry name" value="ANKYRIN REPEAT DOMAIN-CONTAINING PROTEIN 39 HOMOLOG-RELATED"/>
    <property type="match status" value="1"/>
</dbReference>
<sequence>MSSSKPFEPGPGLYQPLHGPYTIRLIVLEPGHVSDRVSIRLQAHELSTATEYSAVSYVWGDPEKKAVIKCNGCPFNITVNLYWALVRIRQASHSQMLWVDAVCINQSDLAERSHQVSFMGAIFSHASQVYICMGDDIGGNASEVKSVIDDAISLCSADGALMTLSPNHPLRNDSRWHALEPLTRNPWFRRAWVVQEAALAQNPLVLYGQADFKYRDLITVLHWLINSTWSLKFGISTLFIHIEWADWRVEPVCPEYTFVDLLSHASLLSCSDPRDKVYAFLGHPLARLLNGGTLIRPDYQKDPKQVYLDLAIALIQQIGLRVLTTVEHTESTILEDLPSWVIRWDVTLVMNDIYRVPNRRYSVWGGLALDASAGFIADKLVVRGIILDSVRHAYKIVVSEQIGIGFENSSTGELATLKAVLEELSKVDGSPSVYLDRVDAFCHTLCVGTSGLNGKPSEHASNLAMYLENRVQSSWQTSQSEGLENAISFYSQARGVCINRSFIVTEKGFYGLAPLLTRPGDLSCVLAGVDVPIMLRPLSDPAQFRLLGESYVHGIMAGEVKGMVERHEVSEQTIIIR</sequence>
<dbReference type="InterPro" id="IPR052895">
    <property type="entry name" value="HetReg/Transcr_Mod"/>
</dbReference>
<name>A0A3D8SZV9_9HELO</name>
<accession>A0A3D8SZV9</accession>
<keyword evidence="3" id="KW-1185">Reference proteome</keyword>
<dbReference type="Proteomes" id="UP000256328">
    <property type="component" value="Unassembled WGS sequence"/>
</dbReference>
<evidence type="ECO:0000313" key="2">
    <source>
        <dbReference type="EMBL" id="RDW91711.1"/>
    </source>
</evidence>
<dbReference type="AlphaFoldDB" id="A0A3D8SZV9"/>
<proteinExistence type="predicted"/>
<comment type="caution">
    <text evidence="2">The sequence shown here is derived from an EMBL/GenBank/DDBJ whole genome shotgun (WGS) entry which is preliminary data.</text>
</comment>
<organism evidence="2 3">
    <name type="scientific">Coleophoma crateriformis</name>
    <dbReference type="NCBI Taxonomy" id="565419"/>
    <lineage>
        <taxon>Eukaryota</taxon>
        <taxon>Fungi</taxon>
        <taxon>Dikarya</taxon>
        <taxon>Ascomycota</taxon>
        <taxon>Pezizomycotina</taxon>
        <taxon>Leotiomycetes</taxon>
        <taxon>Helotiales</taxon>
        <taxon>Dermateaceae</taxon>
        <taxon>Coleophoma</taxon>
    </lineage>
</organism>
<dbReference type="EMBL" id="PDLN01000003">
    <property type="protein sequence ID" value="RDW91711.1"/>
    <property type="molecule type" value="Genomic_DNA"/>
</dbReference>
<dbReference type="PANTHER" id="PTHR24148:SF64">
    <property type="entry name" value="HETEROKARYON INCOMPATIBILITY DOMAIN-CONTAINING PROTEIN"/>
    <property type="match status" value="1"/>
</dbReference>